<dbReference type="EMBL" id="JYDL01000031">
    <property type="protein sequence ID" value="KRX22502.1"/>
    <property type="molecule type" value="Genomic_DNA"/>
</dbReference>
<protein>
    <submittedName>
        <fullName evidence="1">Uncharacterized protein</fullName>
    </submittedName>
</protein>
<accession>A0A0V0S6V8</accession>
<name>A0A0V0S6V8_9BILA</name>
<evidence type="ECO:0000313" key="2">
    <source>
        <dbReference type="Proteomes" id="UP000054630"/>
    </source>
</evidence>
<reference evidence="1 2" key="1">
    <citation type="submission" date="2015-01" db="EMBL/GenBank/DDBJ databases">
        <title>Evolution of Trichinella species and genotypes.</title>
        <authorList>
            <person name="Korhonen P.K."/>
            <person name="Edoardo P."/>
            <person name="Giuseppe L.R."/>
            <person name="Gasser R.B."/>
        </authorList>
    </citation>
    <scope>NUCLEOTIDE SEQUENCE [LARGE SCALE GENOMIC DNA]</scope>
    <source>
        <strain evidence="1">ISS37</strain>
    </source>
</reference>
<comment type="caution">
    <text evidence="1">The sequence shown here is derived from an EMBL/GenBank/DDBJ whole genome shotgun (WGS) entry which is preliminary data.</text>
</comment>
<dbReference type="AlphaFoldDB" id="A0A0V0S6V8"/>
<gene>
    <name evidence="1" type="ORF">T07_10993</name>
</gene>
<evidence type="ECO:0000313" key="1">
    <source>
        <dbReference type="EMBL" id="KRX22502.1"/>
    </source>
</evidence>
<proteinExistence type="predicted"/>
<dbReference type="Proteomes" id="UP000054630">
    <property type="component" value="Unassembled WGS sequence"/>
</dbReference>
<keyword evidence="2" id="KW-1185">Reference proteome</keyword>
<organism evidence="1 2">
    <name type="scientific">Trichinella nelsoni</name>
    <dbReference type="NCBI Taxonomy" id="6336"/>
    <lineage>
        <taxon>Eukaryota</taxon>
        <taxon>Metazoa</taxon>
        <taxon>Ecdysozoa</taxon>
        <taxon>Nematoda</taxon>
        <taxon>Enoplea</taxon>
        <taxon>Dorylaimia</taxon>
        <taxon>Trichinellida</taxon>
        <taxon>Trichinellidae</taxon>
        <taxon>Trichinella</taxon>
    </lineage>
</organism>
<sequence length="78" mass="9251">MELLTGWPSARFWRSHIYAKYPRVTQSQLADVNCDRCQKLWTEPHQNSHRFSQAIHPSPLVYTRVAFALNNRHTGHEY</sequence>